<comment type="subcellular location">
    <subcellularLocation>
        <location evidence="1">Nucleus</location>
        <location evidence="1">Nuclear pore complex</location>
    </subcellularLocation>
</comment>
<dbReference type="GO" id="GO:0051028">
    <property type="term" value="P:mRNA transport"/>
    <property type="evidence" value="ECO:0007669"/>
    <property type="project" value="UniProtKB-KW"/>
</dbReference>
<feature type="compositionally biased region" description="Polar residues" evidence="10">
    <location>
        <begin position="1079"/>
        <end position="1103"/>
    </location>
</feature>
<keyword evidence="5" id="KW-0509">mRNA transport</keyword>
<feature type="compositionally biased region" description="Gly residues" evidence="10">
    <location>
        <begin position="413"/>
        <end position="422"/>
    </location>
</feature>
<evidence type="ECO:0000313" key="13">
    <source>
        <dbReference type="Proteomes" id="UP000700596"/>
    </source>
</evidence>
<feature type="compositionally biased region" description="Acidic residues" evidence="10">
    <location>
        <begin position="1052"/>
        <end position="1066"/>
    </location>
</feature>
<dbReference type="GO" id="GO:0006606">
    <property type="term" value="P:protein import into nucleus"/>
    <property type="evidence" value="ECO:0007669"/>
    <property type="project" value="TreeGrafter"/>
</dbReference>
<evidence type="ECO:0000256" key="7">
    <source>
        <dbReference type="ARBA" id="ARBA00023010"/>
    </source>
</evidence>
<comment type="similarity">
    <text evidence="2">Belongs to the nucleoporin GLFG family.</text>
</comment>
<keyword evidence="8" id="KW-0906">Nuclear pore complex</keyword>
<keyword evidence="7" id="KW-0811">Translocation</keyword>
<feature type="region of interest" description="Disordered" evidence="10">
    <location>
        <begin position="1051"/>
        <end position="1192"/>
    </location>
</feature>
<reference evidence="12" key="1">
    <citation type="journal article" date="2021" name="Nat. Commun.">
        <title>Genetic determinants of endophytism in the Arabidopsis root mycobiome.</title>
        <authorList>
            <person name="Mesny F."/>
            <person name="Miyauchi S."/>
            <person name="Thiergart T."/>
            <person name="Pickel B."/>
            <person name="Atanasova L."/>
            <person name="Karlsson M."/>
            <person name="Huettel B."/>
            <person name="Barry K.W."/>
            <person name="Haridas S."/>
            <person name="Chen C."/>
            <person name="Bauer D."/>
            <person name="Andreopoulos W."/>
            <person name="Pangilinan J."/>
            <person name="LaButti K."/>
            <person name="Riley R."/>
            <person name="Lipzen A."/>
            <person name="Clum A."/>
            <person name="Drula E."/>
            <person name="Henrissat B."/>
            <person name="Kohler A."/>
            <person name="Grigoriev I.V."/>
            <person name="Martin F.M."/>
            <person name="Hacquard S."/>
        </authorList>
    </citation>
    <scope>NUCLEOTIDE SEQUENCE</scope>
    <source>
        <strain evidence="12">MPI-CAGE-CH-0243</strain>
    </source>
</reference>
<dbReference type="SUPFAM" id="SSF82215">
    <property type="entry name" value="C-terminal autoproteolytic domain of nucleoporin nup98"/>
    <property type="match status" value="1"/>
</dbReference>
<evidence type="ECO:0000256" key="6">
    <source>
        <dbReference type="ARBA" id="ARBA00022927"/>
    </source>
</evidence>
<feature type="domain" description="Peptidase S59" evidence="11">
    <location>
        <begin position="908"/>
        <end position="1045"/>
    </location>
</feature>
<dbReference type="GO" id="GO:0003723">
    <property type="term" value="F:RNA binding"/>
    <property type="evidence" value="ECO:0007669"/>
    <property type="project" value="TreeGrafter"/>
</dbReference>
<dbReference type="Pfam" id="PF13634">
    <property type="entry name" value="Nucleoporin_FG"/>
    <property type="match status" value="3"/>
</dbReference>
<feature type="region of interest" description="Disordered" evidence="10">
    <location>
        <begin position="550"/>
        <end position="650"/>
    </location>
</feature>
<dbReference type="GO" id="GO:0006405">
    <property type="term" value="P:RNA export from nucleus"/>
    <property type="evidence" value="ECO:0007669"/>
    <property type="project" value="TreeGrafter"/>
</dbReference>
<evidence type="ECO:0000256" key="4">
    <source>
        <dbReference type="ARBA" id="ARBA00022813"/>
    </source>
</evidence>
<dbReference type="Pfam" id="PF04096">
    <property type="entry name" value="Nucleoporin2"/>
    <property type="match status" value="1"/>
</dbReference>
<dbReference type="InterPro" id="IPR037665">
    <property type="entry name" value="Nucleoporin_S59-like"/>
</dbReference>
<dbReference type="GO" id="GO:0044614">
    <property type="term" value="C:nuclear pore cytoplasmic filaments"/>
    <property type="evidence" value="ECO:0007669"/>
    <property type="project" value="TreeGrafter"/>
</dbReference>
<dbReference type="Gene3D" id="3.30.1610.10">
    <property type="entry name" value="Peptidase S59, nucleoporin"/>
    <property type="match status" value="1"/>
</dbReference>
<feature type="compositionally biased region" description="Low complexity" evidence="10">
    <location>
        <begin position="456"/>
        <end position="466"/>
    </location>
</feature>
<dbReference type="GO" id="GO:0000973">
    <property type="term" value="P:post-transcriptional tethering of RNA polymerase II gene DNA at nuclear periphery"/>
    <property type="evidence" value="ECO:0007669"/>
    <property type="project" value="TreeGrafter"/>
</dbReference>
<dbReference type="GO" id="GO:0034398">
    <property type="term" value="P:telomere tethering at nuclear periphery"/>
    <property type="evidence" value="ECO:0007669"/>
    <property type="project" value="TreeGrafter"/>
</dbReference>
<dbReference type="InterPro" id="IPR007230">
    <property type="entry name" value="Nup98_auto-Pept-S59_dom"/>
</dbReference>
<dbReference type="Pfam" id="PF12110">
    <property type="entry name" value="Nup96"/>
    <property type="match status" value="1"/>
</dbReference>
<dbReference type="GO" id="GO:0008139">
    <property type="term" value="F:nuclear localization sequence binding"/>
    <property type="evidence" value="ECO:0007669"/>
    <property type="project" value="TreeGrafter"/>
</dbReference>
<feature type="compositionally biased region" description="Polar residues" evidence="10">
    <location>
        <begin position="674"/>
        <end position="690"/>
    </location>
</feature>
<dbReference type="Proteomes" id="UP000700596">
    <property type="component" value="Unassembled WGS sequence"/>
</dbReference>
<feature type="region of interest" description="Disordered" evidence="10">
    <location>
        <begin position="402"/>
        <end position="530"/>
    </location>
</feature>
<dbReference type="InterPro" id="IPR036903">
    <property type="entry name" value="Nup98_auto-Pept-S59_dom_sf"/>
</dbReference>
<feature type="compositionally biased region" description="Acidic residues" evidence="10">
    <location>
        <begin position="1161"/>
        <end position="1176"/>
    </location>
</feature>
<feature type="compositionally biased region" description="Low complexity" evidence="10">
    <location>
        <begin position="623"/>
        <end position="644"/>
    </location>
</feature>
<evidence type="ECO:0000256" key="3">
    <source>
        <dbReference type="ARBA" id="ARBA00022448"/>
    </source>
</evidence>
<feature type="compositionally biased region" description="Polar residues" evidence="10">
    <location>
        <begin position="872"/>
        <end position="881"/>
    </location>
</feature>
<evidence type="ECO:0000256" key="8">
    <source>
        <dbReference type="ARBA" id="ARBA00023132"/>
    </source>
</evidence>
<dbReference type="FunFam" id="1.10.10.2360:FF:000001">
    <property type="entry name" value="Nuclear pore complex protein Nup98-Nup96"/>
    <property type="match status" value="1"/>
</dbReference>
<name>A0A9P9EF56_9PLEO</name>
<feature type="region of interest" description="Disordered" evidence="10">
    <location>
        <begin position="669"/>
        <end position="691"/>
    </location>
</feature>
<comment type="caution">
    <text evidence="12">The sequence shown here is derived from an EMBL/GenBank/DDBJ whole genome shotgun (WGS) entry which is preliminary data.</text>
</comment>
<feature type="compositionally biased region" description="Low complexity" evidence="10">
    <location>
        <begin position="23"/>
        <end position="49"/>
    </location>
</feature>
<feature type="region of interest" description="Disordered" evidence="10">
    <location>
        <begin position="1890"/>
        <end position="1912"/>
    </location>
</feature>
<dbReference type="InterPro" id="IPR025574">
    <property type="entry name" value="Nucleoporin_FG_rpt"/>
</dbReference>
<accession>A0A9P9EF56</accession>
<keyword evidence="13" id="KW-1185">Reference proteome</keyword>
<keyword evidence="4" id="KW-0068">Autocatalytic cleavage</keyword>
<evidence type="ECO:0000256" key="2">
    <source>
        <dbReference type="ARBA" id="ARBA00008926"/>
    </source>
</evidence>
<dbReference type="PANTHER" id="PTHR23198">
    <property type="entry name" value="NUCLEOPORIN"/>
    <property type="match status" value="1"/>
</dbReference>
<feature type="compositionally biased region" description="Polar residues" evidence="10">
    <location>
        <begin position="553"/>
        <end position="590"/>
    </location>
</feature>
<evidence type="ECO:0000256" key="9">
    <source>
        <dbReference type="ARBA" id="ARBA00023242"/>
    </source>
</evidence>
<evidence type="ECO:0000259" key="11">
    <source>
        <dbReference type="PROSITE" id="PS51434"/>
    </source>
</evidence>
<gene>
    <name evidence="12" type="ORF">B0J11DRAFT_519718</name>
</gene>
<dbReference type="OrthoDB" id="3797628at2759"/>
<keyword evidence="3" id="KW-0813">Transport</keyword>
<evidence type="ECO:0000256" key="10">
    <source>
        <dbReference type="SAM" id="MobiDB-lite"/>
    </source>
</evidence>
<feature type="compositionally biased region" description="Acidic residues" evidence="10">
    <location>
        <begin position="1127"/>
        <end position="1136"/>
    </location>
</feature>
<dbReference type="EMBL" id="JAGMWT010000002">
    <property type="protein sequence ID" value="KAH7136004.1"/>
    <property type="molecule type" value="Genomic_DNA"/>
</dbReference>
<dbReference type="InterPro" id="IPR021967">
    <property type="entry name" value="Nup98_C"/>
</dbReference>
<keyword evidence="9" id="KW-0539">Nucleus</keyword>
<feature type="compositionally biased region" description="Gly residues" evidence="10">
    <location>
        <begin position="439"/>
        <end position="455"/>
    </location>
</feature>
<evidence type="ECO:0000313" key="12">
    <source>
        <dbReference type="EMBL" id="KAH7136004.1"/>
    </source>
</evidence>
<protein>
    <submittedName>
        <fullName evidence="12">Nuclear protein 96-domain-containing protein</fullName>
    </submittedName>
</protein>
<feature type="compositionally biased region" description="Polar residues" evidence="10">
    <location>
        <begin position="423"/>
        <end position="437"/>
    </location>
</feature>
<feature type="region of interest" description="Disordered" evidence="10">
    <location>
        <begin position="863"/>
        <end position="917"/>
    </location>
</feature>
<dbReference type="Gene3D" id="1.10.10.2360">
    <property type="match status" value="1"/>
</dbReference>
<sequence>MSFGSGGGFGFGSNSNSTSTFGGFGANNNNNNNNNNTTGGFGTNNNNSTPFGQSQGGNLFGGNANNSSPFGGTGGGFGSNNNNTTFGSKPFGASGTGNLFGGSGTSGSTFGGFGSTTANNNTSGGFGGGGNTLFGQNKPLGFGTANAGTGNTLFGGSGTSGFGGNNTASTFGGATGGFGQGNASNQANNGTAGTPFTAFQEKDTSAAGGTQHYQTITFLQPYQNYSLEELRVADYNQGRRYGNQNGQAGAFGQNTGFGGFGANNNTTGTSFGASNNTGGGLFGNNTSTSTGFGQNNSTGAFGANNNNNNTGGGLFGGNKPGGLFGGTPSTQAAGGSIFGGTSGNTTGAFGGGTGTGTGGFGTTPSNTGGGLFGSSQAQTQNKPFGGFGTNNTATTNSAFGGTSNSFGQSNTTTGGGLFGGGQNQASSTPTFGSTPAAGNTGGGLFGGGSGGGGLFGQNNQNQTQPQTGGGLFGGGGGGGAFGQTTQQNQPKPGGLFGNTAAAPSTTGGGLFGQSNAQPQQASGGLFGNSTSNNTATGGLFGNKPAATGGLFGGTSQNTGTASTGLFGGLNNQNQPQPGGSGLFSSQQNQPKPGGLFGNSTSNPTGGGLFGNLGQNTNPAPALGGSLFGSQNQSQQQQAQQPGSSLFGASGTSLLTTSMNTNPYGNDNLFAGLATPTQSPGPLATPLSSSQKLKKSAVLPQHKLNPAASNRLLTPQNKKIGGYGFTYSTYGTPSSASSNSSPSFSNSFIGGSLTRSLGKSLSTSNLRNSYTPDTSILAPGAFSTNRAFPGGSLKKLNISRTMHTRDSLFSEPPQKVRFAKDNVGARTDEVNTGGSTGKELMLIKDAASAADVIPSEATPAVNGDARVDAHSRPGNQQVNGQDLTPVPENGDATPRPRNPPAGKSADPQPGEYYSRPSMEELRKMNKNQLRTIENFMVGREEVGKIEFNPGGIVDLSEVDLSKLYGHIVQLNPRNATVYGANSGVVKPARGSQLNHPSRITLANSWPRNRAGKKDTKHLERLRRVEGTTFENYIPETGEWIFRVPHFSSYGLDYEGEQYSDDDDDDEQSSPLSEVPATPAQLGSSQMSSTPQDDSPVSHTQSSPDDTFDFKKGKRSRASVPGGFGGEAAYEEEEDADETMGTNDESFLGERSVGSLDGQVDADYTEESESESVEDQDMADSVSELAQTTEQSLAKPIDLMRDSIKPKSILKNSQLLRPTLGTPSKGRFTFDDDWANQLQRTISPKKQDRQALRESQGNTLRGHNLNTTVFEQSLKTSTIPTHMELLEGLWEGADTSKSVPKRVGNGIELPYSKRPKTSNDLDELSADDRDFHSCNKPRFSQNGMLVYTAKGSKSLETGFYPTILDPLVGANKDVRVTKLPTFPDAITETLNLQKEHTKVSLLNEAPFAKISVVNAGIDFLELSKGTALDSATGNHEHKTWELLSILFDDEAFTPNDLSTGLARKHQDRIRKDRLSEFWMSLVAEDAEKQASEVKTPEEKALALLSGHNVADACHALLSGFDIKLATIISQIGGDQTMRANLSTQLDEWRRLNVLSETDDSVRALYELASGNCAQSKGKIGAGREEKLSVLNIAQHFKLDWRRAFGLRLWYGILSDEPIEMAVAQYADALRDGLEKVKPIPWFVEQDTSLKDTEKVADDREDILWGILKLYASSKMDVPANVEDVLAPENVSGDALNARLSFQLYQIFKSRLDDPEEHDSRKIGMPTIRPGDGPRTSFMSSTASLYERDRQAEDPLIELGDQLTLTYAASLQTPEHWTTSVWVYAHLSSAAMRDYYIRSTLSQFSHTFNIEEGDKAYEYLSKTLRVPESWLHSAAALQAKTVGDSVAQVTHLIKAGELEEAHEVLCRSVGPDSIISRNFDRLRELLGEFVPTPPGSPIEDSRSTSTRTRFSHKKEPVQGWSRGGQIYFDYIHLLDLASNQSSYRVDEELNDQIHSLLSKLQHSLETVAREKWEGAGLEERVALTEISGVVAGLIAKNKHAERSRVLKLPLTEDLWLRHSNDLSVNYYRSVIMSGK</sequence>
<feature type="compositionally biased region" description="Gly residues" evidence="10">
    <location>
        <begin position="467"/>
        <end position="481"/>
    </location>
</feature>
<evidence type="ECO:0000256" key="5">
    <source>
        <dbReference type="ARBA" id="ARBA00022816"/>
    </source>
</evidence>
<feature type="region of interest" description="Disordered" evidence="10">
    <location>
        <begin position="23"/>
        <end position="81"/>
    </location>
</feature>
<dbReference type="Gene3D" id="1.25.40.690">
    <property type="match status" value="1"/>
</dbReference>
<feature type="compositionally biased region" description="Polar residues" evidence="10">
    <location>
        <begin position="512"/>
        <end position="530"/>
    </location>
</feature>
<organism evidence="12 13">
    <name type="scientific">Dendryphion nanum</name>
    <dbReference type="NCBI Taxonomy" id="256645"/>
    <lineage>
        <taxon>Eukaryota</taxon>
        <taxon>Fungi</taxon>
        <taxon>Dikarya</taxon>
        <taxon>Ascomycota</taxon>
        <taxon>Pezizomycotina</taxon>
        <taxon>Dothideomycetes</taxon>
        <taxon>Pleosporomycetidae</taxon>
        <taxon>Pleosporales</taxon>
        <taxon>Torulaceae</taxon>
        <taxon>Dendryphion</taxon>
    </lineage>
</organism>
<keyword evidence="6" id="KW-0653">Protein transport</keyword>
<dbReference type="GO" id="GO:0017056">
    <property type="term" value="F:structural constituent of nuclear pore"/>
    <property type="evidence" value="ECO:0007669"/>
    <property type="project" value="InterPro"/>
</dbReference>
<dbReference type="PANTHER" id="PTHR23198:SF6">
    <property type="entry name" value="NUCLEAR PORE COMPLEX PROTEIN NUP98-NUP96"/>
    <property type="match status" value="1"/>
</dbReference>
<proteinExistence type="inferred from homology"/>
<evidence type="ECO:0000256" key="1">
    <source>
        <dbReference type="ARBA" id="ARBA00004567"/>
    </source>
</evidence>
<dbReference type="PROSITE" id="PS51434">
    <property type="entry name" value="NUP_C"/>
    <property type="match status" value="1"/>
</dbReference>